<comment type="caution">
    <text evidence="1">The sequence shown here is derived from an EMBL/GenBank/DDBJ whole genome shotgun (WGS) entry which is preliminary data.</text>
</comment>
<reference evidence="1" key="1">
    <citation type="submission" date="2021-06" db="EMBL/GenBank/DDBJ databases">
        <authorList>
            <person name="Hodson N. C."/>
            <person name="Mongue J. A."/>
            <person name="Jaron S. K."/>
        </authorList>
    </citation>
    <scope>NUCLEOTIDE SEQUENCE</scope>
</reference>
<sequence>DPAKSKGQFVDSPALFLNAVLGAPGPEEGSLEVPEAKEGLRCVLGYQWNGVLCVHPVCALRFYWNGLACVPIEGANCFTGMGPPAFVILGYIHASLVDTGMAAHARFFEDFLHLDPRGFCQTTAILFSSFCNIYF</sequence>
<name>A0A8J2P0N5_9HEXA</name>
<dbReference type="EMBL" id="CAJVCH010151031">
    <property type="protein sequence ID" value="CAG7727610.1"/>
    <property type="molecule type" value="Genomic_DNA"/>
</dbReference>
<accession>A0A8J2P0N5</accession>
<evidence type="ECO:0000313" key="2">
    <source>
        <dbReference type="Proteomes" id="UP000708208"/>
    </source>
</evidence>
<evidence type="ECO:0000313" key="1">
    <source>
        <dbReference type="EMBL" id="CAG7727610.1"/>
    </source>
</evidence>
<keyword evidence="2" id="KW-1185">Reference proteome</keyword>
<protein>
    <submittedName>
        <fullName evidence="1">Uncharacterized protein</fullName>
    </submittedName>
</protein>
<dbReference type="AlphaFoldDB" id="A0A8J2P0N5"/>
<dbReference type="Proteomes" id="UP000708208">
    <property type="component" value="Unassembled WGS sequence"/>
</dbReference>
<feature type="non-terminal residue" evidence="1">
    <location>
        <position position="1"/>
    </location>
</feature>
<gene>
    <name evidence="1" type="ORF">AFUS01_LOCUS16442</name>
</gene>
<proteinExistence type="predicted"/>
<organism evidence="1 2">
    <name type="scientific">Allacma fusca</name>
    <dbReference type="NCBI Taxonomy" id="39272"/>
    <lineage>
        <taxon>Eukaryota</taxon>
        <taxon>Metazoa</taxon>
        <taxon>Ecdysozoa</taxon>
        <taxon>Arthropoda</taxon>
        <taxon>Hexapoda</taxon>
        <taxon>Collembola</taxon>
        <taxon>Symphypleona</taxon>
        <taxon>Sminthuridae</taxon>
        <taxon>Allacma</taxon>
    </lineage>
</organism>